<dbReference type="SUPFAM" id="SSF53098">
    <property type="entry name" value="Ribonuclease H-like"/>
    <property type="match status" value="1"/>
</dbReference>
<evidence type="ECO:0000313" key="3">
    <source>
        <dbReference type="Proteomes" id="UP001333110"/>
    </source>
</evidence>
<evidence type="ECO:0000256" key="1">
    <source>
        <dbReference type="SAM" id="MobiDB-lite"/>
    </source>
</evidence>
<dbReference type="InterPro" id="IPR012337">
    <property type="entry name" value="RNaseH-like_sf"/>
</dbReference>
<evidence type="ECO:0008006" key="4">
    <source>
        <dbReference type="Google" id="ProtNLM"/>
    </source>
</evidence>
<name>A0AAN7NQY4_MYCAM</name>
<evidence type="ECO:0000313" key="2">
    <source>
        <dbReference type="EMBL" id="KAK4828894.1"/>
    </source>
</evidence>
<comment type="caution">
    <text evidence="2">The sequence shown here is derived from an EMBL/GenBank/DDBJ whole genome shotgun (WGS) entry which is preliminary data.</text>
</comment>
<dbReference type="Proteomes" id="UP001333110">
    <property type="component" value="Unassembled WGS sequence"/>
</dbReference>
<feature type="region of interest" description="Disordered" evidence="1">
    <location>
        <begin position="187"/>
        <end position="211"/>
    </location>
</feature>
<proteinExistence type="predicted"/>
<gene>
    <name evidence="2" type="ORF">QYF61_001452</name>
</gene>
<keyword evidence="3" id="KW-1185">Reference proteome</keyword>
<dbReference type="AlphaFoldDB" id="A0AAN7NQY4"/>
<reference evidence="2 3" key="1">
    <citation type="journal article" date="2023" name="J. Hered.">
        <title>Chromosome-level genome of the wood stork (Mycteria americana) provides insight into avian chromosome evolution.</title>
        <authorList>
            <person name="Flamio R. Jr."/>
            <person name="Ramstad K.M."/>
        </authorList>
    </citation>
    <scope>NUCLEOTIDE SEQUENCE [LARGE SCALE GENOMIC DNA]</scope>
    <source>
        <strain evidence="2">JAX WOST 10</strain>
    </source>
</reference>
<organism evidence="2 3">
    <name type="scientific">Mycteria americana</name>
    <name type="common">Wood stork</name>
    <dbReference type="NCBI Taxonomy" id="33587"/>
    <lineage>
        <taxon>Eukaryota</taxon>
        <taxon>Metazoa</taxon>
        <taxon>Chordata</taxon>
        <taxon>Craniata</taxon>
        <taxon>Vertebrata</taxon>
        <taxon>Euteleostomi</taxon>
        <taxon>Archelosauria</taxon>
        <taxon>Archosauria</taxon>
        <taxon>Dinosauria</taxon>
        <taxon>Saurischia</taxon>
        <taxon>Theropoda</taxon>
        <taxon>Coelurosauria</taxon>
        <taxon>Aves</taxon>
        <taxon>Neognathae</taxon>
        <taxon>Neoaves</taxon>
        <taxon>Aequornithes</taxon>
        <taxon>Ciconiiformes</taxon>
        <taxon>Ciconiidae</taxon>
        <taxon>Mycteria</taxon>
    </lineage>
</organism>
<dbReference type="EMBL" id="JAUNZN010000001">
    <property type="protein sequence ID" value="KAK4828894.1"/>
    <property type="molecule type" value="Genomic_DNA"/>
</dbReference>
<sequence length="211" mass="24290">MGTIAQVIHECETCTAIKQAKWLKPLWYGGRWLKYKYGEAWQTDYITVPQTLQGKCYVLPMVEATTGWLETYPVPHATTWNTILGLEENIELVLVFLLYLKPGCYWTAQYTMEMLTGCHRNTEAKLHGRKLCDPKLILDLQPRHLGVSRMALWEVPSPGRLSCQGSCCQLPYPDLLGRPQGLLLNEPQVEGSREDENQHRSRRGTWKRKQS</sequence>
<accession>A0AAN7NQY4</accession>
<protein>
    <recommendedName>
        <fullName evidence="4">Integrase catalytic domain-containing protein</fullName>
    </recommendedName>
</protein>
<feature type="compositionally biased region" description="Basic residues" evidence="1">
    <location>
        <begin position="200"/>
        <end position="211"/>
    </location>
</feature>